<dbReference type="Proteomes" id="UP000094067">
    <property type="component" value="Unassembled WGS sequence"/>
</dbReference>
<keyword evidence="3" id="KW-0949">S-adenosyl-L-methionine</keyword>
<dbReference type="Pfam" id="PF13847">
    <property type="entry name" value="Methyltransf_31"/>
    <property type="match status" value="1"/>
</dbReference>
<dbReference type="SUPFAM" id="SSF53335">
    <property type="entry name" value="S-adenosyl-L-methionine-dependent methyltransferases"/>
    <property type="match status" value="1"/>
</dbReference>
<evidence type="ECO:0000256" key="2">
    <source>
        <dbReference type="ARBA" id="ARBA00022679"/>
    </source>
</evidence>
<proteinExistence type="predicted"/>
<keyword evidence="5" id="KW-0830">Ubiquinone</keyword>
<dbReference type="RefSeq" id="WP_069151589.1">
    <property type="nucleotide sequence ID" value="NZ_MCGH01000002.1"/>
</dbReference>
<name>A0A1E3A964_9FIRM</name>
<dbReference type="GO" id="GO:0032259">
    <property type="term" value="P:methylation"/>
    <property type="evidence" value="ECO:0007669"/>
    <property type="project" value="UniProtKB-KW"/>
</dbReference>
<dbReference type="InterPro" id="IPR029063">
    <property type="entry name" value="SAM-dependent_MTases_sf"/>
</dbReference>
<organism evidence="5 6">
    <name type="scientific">Eisenbergiella tayi</name>
    <dbReference type="NCBI Taxonomy" id="1432052"/>
    <lineage>
        <taxon>Bacteria</taxon>
        <taxon>Bacillati</taxon>
        <taxon>Bacillota</taxon>
        <taxon>Clostridia</taxon>
        <taxon>Lachnospirales</taxon>
        <taxon>Lachnospiraceae</taxon>
        <taxon>Eisenbergiella</taxon>
    </lineage>
</organism>
<reference evidence="5 6" key="1">
    <citation type="submission" date="2016-07" db="EMBL/GenBank/DDBJ databases">
        <title>Characterization of isolates of Eisenbergiella tayi derived from blood cultures, using whole genome sequencing.</title>
        <authorList>
            <person name="Burdz T."/>
            <person name="Wiebe D."/>
            <person name="Huynh C."/>
            <person name="Bernard K."/>
        </authorList>
    </citation>
    <scope>NUCLEOTIDE SEQUENCE [LARGE SCALE GENOMIC DNA]</scope>
    <source>
        <strain evidence="5 6">NML 110608</strain>
    </source>
</reference>
<evidence type="ECO:0000259" key="4">
    <source>
        <dbReference type="Pfam" id="PF13847"/>
    </source>
</evidence>
<keyword evidence="2 5" id="KW-0808">Transferase</keyword>
<dbReference type="AlphaFoldDB" id="A0A1E3A964"/>
<comment type="caution">
    <text evidence="5">The sequence shown here is derived from an EMBL/GenBank/DDBJ whole genome shotgun (WGS) entry which is preliminary data.</text>
</comment>
<dbReference type="InterPro" id="IPR025714">
    <property type="entry name" value="Methyltranfer_dom"/>
</dbReference>
<accession>A0A1E3A964</accession>
<protein>
    <submittedName>
        <fullName evidence="5">Ubiquinone biosynthesis O-methyltransferase</fullName>
        <ecNumber evidence="5">2.1.1.222</ecNumber>
    </submittedName>
</protein>
<dbReference type="PANTHER" id="PTHR43464:SF19">
    <property type="entry name" value="UBIQUINONE BIOSYNTHESIS O-METHYLTRANSFERASE, MITOCHONDRIAL"/>
    <property type="match status" value="1"/>
</dbReference>
<gene>
    <name evidence="5" type="primary">ubiG_2</name>
    <name evidence="5" type="ORF">BEI61_01131</name>
</gene>
<keyword evidence="1 5" id="KW-0489">Methyltransferase</keyword>
<evidence type="ECO:0000313" key="6">
    <source>
        <dbReference type="Proteomes" id="UP000094067"/>
    </source>
</evidence>
<dbReference type="EC" id="2.1.1.222" evidence="5"/>
<evidence type="ECO:0000256" key="3">
    <source>
        <dbReference type="ARBA" id="ARBA00022691"/>
    </source>
</evidence>
<dbReference type="PATRIC" id="fig|1432052.4.peg.1275"/>
<dbReference type="CDD" id="cd02440">
    <property type="entry name" value="AdoMet_MTases"/>
    <property type="match status" value="1"/>
</dbReference>
<dbReference type="EMBL" id="MCGH01000002">
    <property type="protein sequence ID" value="ODM05248.1"/>
    <property type="molecule type" value="Genomic_DNA"/>
</dbReference>
<dbReference type="GO" id="GO:0102208">
    <property type="term" value="F:2-polyprenyl-6-hydroxyphenol methylase activity"/>
    <property type="evidence" value="ECO:0007669"/>
    <property type="project" value="UniProtKB-EC"/>
</dbReference>
<dbReference type="PANTHER" id="PTHR43464">
    <property type="entry name" value="METHYLTRANSFERASE"/>
    <property type="match status" value="1"/>
</dbReference>
<feature type="domain" description="Methyltransferase" evidence="4">
    <location>
        <begin position="60"/>
        <end position="137"/>
    </location>
</feature>
<sequence length="269" mass="30575">MTIQEVKDRWSPGMKDPQAAIDWWNSKAGAFASRDIPTAQSSLAIRLITEKQMLERGQCSLDVGCGGGRFSFALEQLGACVTGIDFSPRMIEECEKSRIARASSACFCVQDWQNIDLQALGWKNKFDLVLANMTPAVVSADSFLKLSEASRNWCLMVKPTRRSNSILDKLNSLLELEADMNSLDEALLYAFELLWLNGKKPKIEYEEQQWENSWKTEDAVEEYTLRISSSHSLSSYQKEQIKDFLHRESIDNVIKETTHTTIAAVYWQV</sequence>
<evidence type="ECO:0000256" key="1">
    <source>
        <dbReference type="ARBA" id="ARBA00022603"/>
    </source>
</evidence>
<evidence type="ECO:0000313" key="5">
    <source>
        <dbReference type="EMBL" id="ODM05248.1"/>
    </source>
</evidence>
<dbReference type="Gene3D" id="3.40.50.150">
    <property type="entry name" value="Vaccinia Virus protein VP39"/>
    <property type="match status" value="1"/>
</dbReference>